<evidence type="ECO:0008006" key="5">
    <source>
        <dbReference type="Google" id="ProtNLM"/>
    </source>
</evidence>
<keyword evidence="2" id="KW-1133">Transmembrane helix</keyword>
<dbReference type="Proteomes" id="UP000297280">
    <property type="component" value="Unassembled WGS sequence"/>
</dbReference>
<dbReference type="Gene3D" id="1.10.630.10">
    <property type="entry name" value="Cytochrome P450"/>
    <property type="match status" value="1"/>
</dbReference>
<keyword evidence="2" id="KW-0812">Transmembrane</keyword>
<keyword evidence="1" id="KW-0843">Virulence</keyword>
<dbReference type="AlphaFoldDB" id="A0A4Z1K5Q8"/>
<evidence type="ECO:0000313" key="4">
    <source>
        <dbReference type="Proteomes" id="UP000297280"/>
    </source>
</evidence>
<proteinExistence type="predicted"/>
<evidence type="ECO:0000313" key="3">
    <source>
        <dbReference type="EMBL" id="TGO81481.1"/>
    </source>
</evidence>
<evidence type="ECO:0000256" key="2">
    <source>
        <dbReference type="SAM" id="Phobius"/>
    </source>
</evidence>
<reference evidence="3 4" key="1">
    <citation type="submission" date="2017-12" db="EMBL/GenBank/DDBJ databases">
        <title>Comparative genomics of Botrytis spp.</title>
        <authorList>
            <person name="Valero-Jimenez C.A."/>
            <person name="Tapia P."/>
            <person name="Veloso J."/>
            <person name="Silva-Moreno E."/>
            <person name="Staats M."/>
            <person name="Valdes J.H."/>
            <person name="Van Kan J.A.L."/>
        </authorList>
    </citation>
    <scope>NUCLEOTIDE SEQUENCE [LARGE SCALE GENOMIC DNA]</scope>
    <source>
        <strain evidence="3 4">MUCL3349</strain>
    </source>
</reference>
<dbReference type="GO" id="GO:0005506">
    <property type="term" value="F:iron ion binding"/>
    <property type="evidence" value="ECO:0007669"/>
    <property type="project" value="InterPro"/>
</dbReference>
<dbReference type="GO" id="GO:0016705">
    <property type="term" value="F:oxidoreductase activity, acting on paired donors, with incorporation or reduction of molecular oxygen"/>
    <property type="evidence" value="ECO:0007669"/>
    <property type="project" value="InterPro"/>
</dbReference>
<protein>
    <recommendedName>
        <fullName evidence="5">Cytochrome P450</fullName>
    </recommendedName>
</protein>
<feature type="transmembrane region" description="Helical" evidence="2">
    <location>
        <begin position="195"/>
        <end position="227"/>
    </location>
</feature>
<comment type="caution">
    <text evidence="3">The sequence shown here is derived from an EMBL/GenBank/DDBJ whole genome shotgun (WGS) entry which is preliminary data.</text>
</comment>
<dbReference type="Pfam" id="PF00067">
    <property type="entry name" value="p450"/>
    <property type="match status" value="1"/>
</dbReference>
<dbReference type="GO" id="GO:0020037">
    <property type="term" value="F:heme binding"/>
    <property type="evidence" value="ECO:0007669"/>
    <property type="project" value="InterPro"/>
</dbReference>
<dbReference type="STRING" id="87229.A0A4Z1K5Q8"/>
<dbReference type="EMBL" id="PQXO01001129">
    <property type="protein sequence ID" value="TGO81481.1"/>
    <property type="molecule type" value="Genomic_DNA"/>
</dbReference>
<dbReference type="SUPFAM" id="SSF48264">
    <property type="entry name" value="Cytochrome P450"/>
    <property type="match status" value="1"/>
</dbReference>
<name>A0A4Z1K5Q8_9HELO</name>
<organism evidence="3 4">
    <name type="scientific">Botrytis porri</name>
    <dbReference type="NCBI Taxonomy" id="87229"/>
    <lineage>
        <taxon>Eukaryota</taxon>
        <taxon>Fungi</taxon>
        <taxon>Dikarya</taxon>
        <taxon>Ascomycota</taxon>
        <taxon>Pezizomycotina</taxon>
        <taxon>Leotiomycetes</taxon>
        <taxon>Helotiales</taxon>
        <taxon>Sclerotiniaceae</taxon>
        <taxon>Botrytis</taxon>
    </lineage>
</organism>
<evidence type="ECO:0000256" key="1">
    <source>
        <dbReference type="ARBA" id="ARBA00023026"/>
    </source>
</evidence>
<keyword evidence="2" id="KW-0472">Membrane</keyword>
<dbReference type="InterPro" id="IPR001128">
    <property type="entry name" value="Cyt_P450"/>
</dbReference>
<dbReference type="InterPro" id="IPR036396">
    <property type="entry name" value="Cyt_P450_sf"/>
</dbReference>
<dbReference type="GO" id="GO:0004497">
    <property type="term" value="F:monooxygenase activity"/>
    <property type="evidence" value="ECO:0007669"/>
    <property type="project" value="InterPro"/>
</dbReference>
<keyword evidence="4" id="KW-1185">Reference proteome</keyword>
<gene>
    <name evidence="3" type="ORF">BPOR_1136g00010</name>
</gene>
<accession>A0A4Z1K5Q8</accession>
<sequence length="416" mass="46356">MSLRSSEPFMIKNVDRWIELMLDGKKTKGTTEWATPKNLGDEWIDHLPVIDFYKSLETCVEERGKQEQSIEKNSTENERKDMFHYLFQAKVSETGAPAFNHTELVATANLLVTAGSDTTATSLCSAFFYLTKLACRRKACGRDTRNLLFSRRHPNPNPNPEILNDGILAGSRINDLYSLLSPDLWAIGTRGKKKFLLIALMLLLLIILVVICRPASAILMLPSLGWWEVSMTQTLESLVGSAITSKPLFLIVCSSNTDWVYQKTPGLIWRSDDFRVFEGHESGSFGFIDPDREEHPVSPPYASVDMKFTFPLEEPARGSWYSNASTALNLWNASRQSVSTWQKVKFDAGWANSALPPNQTLIPIVTALSQPGAYTNIKTVFGVAVADAMARNGTSKHAILKGNFGFPPLIWPSGYP</sequence>